<name>A0AAE1DQ03_9GAST</name>
<reference evidence="2" key="1">
    <citation type="journal article" date="2023" name="G3 (Bethesda)">
        <title>A reference genome for the long-term kleptoplast-retaining sea slug Elysia crispata morphotype clarki.</title>
        <authorList>
            <person name="Eastman K.E."/>
            <person name="Pendleton A.L."/>
            <person name="Shaikh M.A."/>
            <person name="Suttiyut T."/>
            <person name="Ogas R."/>
            <person name="Tomko P."/>
            <person name="Gavelis G."/>
            <person name="Widhalm J.R."/>
            <person name="Wisecaver J.H."/>
        </authorList>
    </citation>
    <scope>NUCLEOTIDE SEQUENCE</scope>
    <source>
        <strain evidence="2">ECLA1</strain>
    </source>
</reference>
<evidence type="ECO:0000313" key="2">
    <source>
        <dbReference type="EMBL" id="KAK3777990.1"/>
    </source>
</evidence>
<gene>
    <name evidence="2" type="ORF">RRG08_025924</name>
</gene>
<protein>
    <submittedName>
        <fullName evidence="2">Uncharacterized protein</fullName>
    </submittedName>
</protein>
<feature type="region of interest" description="Disordered" evidence="1">
    <location>
        <begin position="258"/>
        <end position="293"/>
    </location>
</feature>
<evidence type="ECO:0000313" key="3">
    <source>
        <dbReference type="Proteomes" id="UP001283361"/>
    </source>
</evidence>
<dbReference type="EMBL" id="JAWDGP010003043">
    <property type="protein sequence ID" value="KAK3777990.1"/>
    <property type="molecule type" value="Genomic_DNA"/>
</dbReference>
<evidence type="ECO:0000256" key="1">
    <source>
        <dbReference type="SAM" id="MobiDB-lite"/>
    </source>
</evidence>
<feature type="region of interest" description="Disordered" evidence="1">
    <location>
        <begin position="218"/>
        <end position="240"/>
    </location>
</feature>
<organism evidence="2 3">
    <name type="scientific">Elysia crispata</name>
    <name type="common">lettuce slug</name>
    <dbReference type="NCBI Taxonomy" id="231223"/>
    <lineage>
        <taxon>Eukaryota</taxon>
        <taxon>Metazoa</taxon>
        <taxon>Spiralia</taxon>
        <taxon>Lophotrochozoa</taxon>
        <taxon>Mollusca</taxon>
        <taxon>Gastropoda</taxon>
        <taxon>Heterobranchia</taxon>
        <taxon>Euthyneura</taxon>
        <taxon>Panpulmonata</taxon>
        <taxon>Sacoglossa</taxon>
        <taxon>Placobranchoidea</taxon>
        <taxon>Plakobranchidae</taxon>
        <taxon>Elysia</taxon>
    </lineage>
</organism>
<dbReference type="AlphaFoldDB" id="A0AAE1DQ03"/>
<comment type="caution">
    <text evidence="2">The sequence shown here is derived from an EMBL/GenBank/DDBJ whole genome shotgun (WGS) entry which is preliminary data.</text>
</comment>
<sequence length="293" mass="33156">MAAFIHVSDEAKHFRFDIAIGHRCCDRDSSRRKAWKGEGRRPVKRWAGMQQRKLELFEAASLNKRQLGQKGFSPEGWTAVKLELSEVTKSKYAKHLEANKMLDYSHTGWQRRSLNSGPLHKPAMEGLCGITACHYRNQGMQTRESFSCQLLSINHQTVHHTPIAGGLAHSGSLWLPAAPCSSHCEDLTQAITDQAVHLATERHYLAVPYQDTQCYKKDKRSLPQKDLKAAPIRPVSDRSRERYRADLEALTKRIIPRVSPAMTNAQCSHHTPSSAPTERESTKRRAATNSRIR</sequence>
<feature type="compositionally biased region" description="Polar residues" evidence="1">
    <location>
        <begin position="261"/>
        <end position="276"/>
    </location>
</feature>
<proteinExistence type="predicted"/>
<feature type="compositionally biased region" description="Basic and acidic residues" evidence="1">
    <location>
        <begin position="218"/>
        <end position="228"/>
    </location>
</feature>
<accession>A0AAE1DQ03</accession>
<dbReference type="Proteomes" id="UP001283361">
    <property type="component" value="Unassembled WGS sequence"/>
</dbReference>
<feature type="compositionally biased region" description="Basic residues" evidence="1">
    <location>
        <begin position="284"/>
        <end position="293"/>
    </location>
</feature>
<keyword evidence="3" id="KW-1185">Reference proteome</keyword>